<sequence>MVGRPEFQKFRDGGIFPKGVAGFGILAMMVGNVRPSMAREATAIWCGFWSGSQCARGSEGMLVAVVLRCLFCWGLSSILRGTLWLVFGPATCIAFKTASQSNPRHAKPWLPLSGMRLQSLALGGIADASLCGPCLAVPAWLQLIRSHAWSASLSHGLWAVGWRWVWLYAMVYELWYGCVCLRARFASNRFAALSRFATGPCVSSRLGSCAAYLM</sequence>
<keyword evidence="1" id="KW-0472">Membrane</keyword>
<organism evidence="2 3">
    <name type="scientific">Rhamnella rubrinervis</name>
    <dbReference type="NCBI Taxonomy" id="2594499"/>
    <lineage>
        <taxon>Eukaryota</taxon>
        <taxon>Viridiplantae</taxon>
        <taxon>Streptophyta</taxon>
        <taxon>Embryophyta</taxon>
        <taxon>Tracheophyta</taxon>
        <taxon>Spermatophyta</taxon>
        <taxon>Magnoliopsida</taxon>
        <taxon>eudicotyledons</taxon>
        <taxon>Gunneridae</taxon>
        <taxon>Pentapetalae</taxon>
        <taxon>rosids</taxon>
        <taxon>fabids</taxon>
        <taxon>Rosales</taxon>
        <taxon>Rhamnaceae</taxon>
        <taxon>rhamnoid group</taxon>
        <taxon>Rhamneae</taxon>
        <taxon>Rhamnella</taxon>
    </lineage>
</organism>
<reference evidence="2" key="1">
    <citation type="submission" date="2020-03" db="EMBL/GenBank/DDBJ databases">
        <title>A high-quality chromosome-level genome assembly of a woody plant with both climbing and erect habits, Rhamnella rubrinervis.</title>
        <authorList>
            <person name="Lu Z."/>
            <person name="Yang Y."/>
            <person name="Zhu X."/>
            <person name="Sun Y."/>
        </authorList>
    </citation>
    <scope>NUCLEOTIDE SEQUENCE</scope>
    <source>
        <strain evidence="2">BYM</strain>
        <tissue evidence="2">Leaf</tissue>
    </source>
</reference>
<feature type="transmembrane region" description="Helical" evidence="1">
    <location>
        <begin position="164"/>
        <end position="185"/>
    </location>
</feature>
<keyword evidence="1" id="KW-0812">Transmembrane</keyword>
<comment type="caution">
    <text evidence="2">The sequence shown here is derived from an EMBL/GenBank/DDBJ whole genome shotgun (WGS) entry which is preliminary data.</text>
</comment>
<keyword evidence="1" id="KW-1133">Transmembrane helix</keyword>
<protein>
    <submittedName>
        <fullName evidence="2">Uncharacterized protein</fullName>
    </submittedName>
</protein>
<accession>A0A8K0HQT5</accession>
<feature type="transmembrane region" description="Helical" evidence="1">
    <location>
        <begin position="15"/>
        <end position="33"/>
    </location>
</feature>
<evidence type="ECO:0000313" key="2">
    <source>
        <dbReference type="EMBL" id="KAF3456970.1"/>
    </source>
</evidence>
<proteinExistence type="predicted"/>
<keyword evidence="3" id="KW-1185">Reference proteome</keyword>
<dbReference type="EMBL" id="VOIH02000001">
    <property type="protein sequence ID" value="KAF3456970.1"/>
    <property type="molecule type" value="Genomic_DNA"/>
</dbReference>
<feature type="transmembrane region" description="Helical" evidence="1">
    <location>
        <begin position="120"/>
        <end position="144"/>
    </location>
</feature>
<dbReference type="Proteomes" id="UP000796880">
    <property type="component" value="Unassembled WGS sequence"/>
</dbReference>
<dbReference type="AlphaFoldDB" id="A0A8K0HQT5"/>
<name>A0A8K0HQT5_9ROSA</name>
<gene>
    <name evidence="2" type="ORF">FNV43_RR01626</name>
</gene>
<evidence type="ECO:0000313" key="3">
    <source>
        <dbReference type="Proteomes" id="UP000796880"/>
    </source>
</evidence>
<evidence type="ECO:0000256" key="1">
    <source>
        <dbReference type="SAM" id="Phobius"/>
    </source>
</evidence>